<accession>A0A6A6M2Y5</accession>
<organism evidence="2 3">
    <name type="scientific">Hevea brasiliensis</name>
    <name type="common">Para rubber tree</name>
    <name type="synonym">Siphonia brasiliensis</name>
    <dbReference type="NCBI Taxonomy" id="3981"/>
    <lineage>
        <taxon>Eukaryota</taxon>
        <taxon>Viridiplantae</taxon>
        <taxon>Streptophyta</taxon>
        <taxon>Embryophyta</taxon>
        <taxon>Tracheophyta</taxon>
        <taxon>Spermatophyta</taxon>
        <taxon>Magnoliopsida</taxon>
        <taxon>eudicotyledons</taxon>
        <taxon>Gunneridae</taxon>
        <taxon>Pentapetalae</taxon>
        <taxon>rosids</taxon>
        <taxon>fabids</taxon>
        <taxon>Malpighiales</taxon>
        <taxon>Euphorbiaceae</taxon>
        <taxon>Crotonoideae</taxon>
        <taxon>Micrandreae</taxon>
        <taxon>Hevea</taxon>
    </lineage>
</organism>
<evidence type="ECO:0000313" key="2">
    <source>
        <dbReference type="EMBL" id="KAF2306965.1"/>
    </source>
</evidence>
<evidence type="ECO:0000313" key="3">
    <source>
        <dbReference type="Proteomes" id="UP000467840"/>
    </source>
</evidence>
<evidence type="ECO:0000259" key="1">
    <source>
        <dbReference type="Pfam" id="PF10447"/>
    </source>
</evidence>
<dbReference type="Gene3D" id="2.40.50.140">
    <property type="entry name" value="Nucleic acid-binding proteins"/>
    <property type="match status" value="1"/>
</dbReference>
<dbReference type="GO" id="GO:0000178">
    <property type="term" value="C:exosome (RNase complex)"/>
    <property type="evidence" value="ECO:0007669"/>
    <property type="project" value="InterPro"/>
</dbReference>
<protein>
    <recommendedName>
        <fullName evidence="1">Exosome complex component CSL4 C-terminal domain-containing protein</fullName>
    </recommendedName>
</protein>
<reference evidence="2 3" key="1">
    <citation type="journal article" date="2020" name="Mol. Plant">
        <title>The Chromosome-Based Rubber Tree Genome Provides New Insights into Spurge Genome Evolution and Rubber Biosynthesis.</title>
        <authorList>
            <person name="Liu J."/>
            <person name="Shi C."/>
            <person name="Shi C.C."/>
            <person name="Li W."/>
            <person name="Zhang Q.J."/>
            <person name="Zhang Y."/>
            <person name="Li K."/>
            <person name="Lu H.F."/>
            <person name="Shi C."/>
            <person name="Zhu S.T."/>
            <person name="Xiao Z.Y."/>
            <person name="Nan H."/>
            <person name="Yue Y."/>
            <person name="Zhu X.G."/>
            <person name="Wu Y."/>
            <person name="Hong X.N."/>
            <person name="Fan G.Y."/>
            <person name="Tong Y."/>
            <person name="Zhang D."/>
            <person name="Mao C.L."/>
            <person name="Liu Y.L."/>
            <person name="Hao S.J."/>
            <person name="Liu W.Q."/>
            <person name="Lv M.Q."/>
            <person name="Zhang H.B."/>
            <person name="Liu Y."/>
            <person name="Hu-Tang G.R."/>
            <person name="Wang J.P."/>
            <person name="Wang J.H."/>
            <person name="Sun Y.H."/>
            <person name="Ni S.B."/>
            <person name="Chen W.B."/>
            <person name="Zhang X.C."/>
            <person name="Jiao Y.N."/>
            <person name="Eichler E.E."/>
            <person name="Li G.H."/>
            <person name="Liu X."/>
            <person name="Gao L.Z."/>
        </authorList>
    </citation>
    <scope>NUCLEOTIDE SEQUENCE [LARGE SCALE GENOMIC DNA]</scope>
    <source>
        <strain evidence="3">cv. GT1</strain>
        <tissue evidence="2">Leaf</tissue>
    </source>
</reference>
<feature type="domain" description="Exosome complex component CSL4 C-terminal" evidence="1">
    <location>
        <begin position="95"/>
        <end position="125"/>
    </location>
</feature>
<dbReference type="AlphaFoldDB" id="A0A6A6M2Y5"/>
<dbReference type="GO" id="GO:0009507">
    <property type="term" value="C:chloroplast"/>
    <property type="evidence" value="ECO:0007669"/>
    <property type="project" value="TreeGrafter"/>
</dbReference>
<sequence length="435" mass="47787">MLKKLHLCGVAYKSTSSGNWMLVFGAKDQSSSEDNLDFITFLLMRKVKRAIVEVIGHKAQGAVPEPGYVVIARVTKVMAKMASADIMCLGPKSVQQDVRATEIGKVDMHLSFRPGDIVRALVLSLGDARAYHLSTAKNELGVVSAESTAGATMVPISWTEMQCSLTGQIERRKDCFDLPSEYFEQLPRDLRLDLNDAAFDLSNGPVIDECGQELGELLLNLSRAWELADTSTSRALASKLPMLEGTLTNNAKAAFGKRLVSAGRRFQSMGQCGQGEMQKIAEAMITTGKLLSASPIPTTADEEPKKETRVFKFGELQVEVTPVKANIGAVIGVAFGILSWELAQGIQSIPESSLQYPNDNAILLAKRSVLRSVRFSSIIEEEKPKMARAFPSDFDDDGYFDRMVEKAKVEHAAIKLLAEDIMLAFMQRIREETMK</sequence>
<dbReference type="InterPro" id="IPR012340">
    <property type="entry name" value="NA-bd_OB-fold"/>
</dbReference>
<dbReference type="Proteomes" id="UP000467840">
    <property type="component" value="Chromosome 9"/>
</dbReference>
<dbReference type="InterPro" id="IPR019495">
    <property type="entry name" value="EXOSC1_C"/>
</dbReference>
<dbReference type="EMBL" id="JAAGAX010000008">
    <property type="protein sequence ID" value="KAF2306965.1"/>
    <property type="molecule type" value="Genomic_DNA"/>
</dbReference>
<proteinExistence type="predicted"/>
<dbReference type="SUPFAM" id="SSF50249">
    <property type="entry name" value="Nucleic acid-binding proteins"/>
    <property type="match status" value="1"/>
</dbReference>
<gene>
    <name evidence="2" type="ORF">GH714_022852</name>
</gene>
<dbReference type="PANTHER" id="PTHR36802">
    <property type="entry name" value="OS02G0815400 PROTEIN"/>
    <property type="match status" value="1"/>
</dbReference>
<name>A0A6A6M2Y5_HEVBR</name>
<dbReference type="PANTHER" id="PTHR36802:SF1">
    <property type="entry name" value="OS02G0815400 PROTEIN"/>
    <property type="match status" value="1"/>
</dbReference>
<comment type="caution">
    <text evidence="2">The sequence shown here is derived from an EMBL/GenBank/DDBJ whole genome shotgun (WGS) entry which is preliminary data.</text>
</comment>
<dbReference type="GO" id="GO:0003723">
    <property type="term" value="F:RNA binding"/>
    <property type="evidence" value="ECO:0007669"/>
    <property type="project" value="InterPro"/>
</dbReference>
<keyword evidence="3" id="KW-1185">Reference proteome</keyword>
<dbReference type="Pfam" id="PF10447">
    <property type="entry name" value="EXOSC1"/>
    <property type="match status" value="1"/>
</dbReference>